<proteinExistence type="predicted"/>
<feature type="compositionally biased region" description="Low complexity" evidence="1">
    <location>
        <begin position="33"/>
        <end position="52"/>
    </location>
</feature>
<organism evidence="3 4">
    <name type="scientific">Amycolatopsis echigonensis</name>
    <dbReference type="NCBI Taxonomy" id="2576905"/>
    <lineage>
        <taxon>Bacteria</taxon>
        <taxon>Bacillati</taxon>
        <taxon>Actinomycetota</taxon>
        <taxon>Actinomycetes</taxon>
        <taxon>Pseudonocardiales</taxon>
        <taxon>Pseudonocardiaceae</taxon>
        <taxon>Amycolatopsis</taxon>
    </lineage>
</organism>
<evidence type="ECO:0000256" key="2">
    <source>
        <dbReference type="SAM" id="Phobius"/>
    </source>
</evidence>
<evidence type="ECO:0000256" key="1">
    <source>
        <dbReference type="SAM" id="MobiDB-lite"/>
    </source>
</evidence>
<feature type="region of interest" description="Disordered" evidence="1">
    <location>
        <begin position="156"/>
        <end position="203"/>
    </location>
</feature>
<feature type="compositionally biased region" description="Low complexity" evidence="1">
    <location>
        <begin position="160"/>
        <end position="172"/>
    </location>
</feature>
<dbReference type="AlphaFoldDB" id="A0A2N3WT93"/>
<comment type="caution">
    <text evidence="3">The sequence shown here is derived from an EMBL/GenBank/DDBJ whole genome shotgun (WGS) entry which is preliminary data.</text>
</comment>
<keyword evidence="4" id="KW-1185">Reference proteome</keyword>
<reference evidence="3 4" key="1">
    <citation type="submission" date="2017-12" db="EMBL/GenBank/DDBJ databases">
        <title>Sequencing the genomes of 1000 Actinobacteria strains.</title>
        <authorList>
            <person name="Klenk H.-P."/>
        </authorList>
    </citation>
    <scope>NUCLEOTIDE SEQUENCE [LARGE SCALE GENOMIC DNA]</scope>
    <source>
        <strain evidence="3 4">DSM 45165</strain>
    </source>
</reference>
<keyword evidence="2" id="KW-0472">Membrane</keyword>
<keyword evidence="2" id="KW-1133">Transmembrane helix</keyword>
<feature type="compositionally biased region" description="Gly residues" evidence="1">
    <location>
        <begin position="99"/>
        <end position="117"/>
    </location>
</feature>
<gene>
    <name evidence="3" type="ORF">ATK30_8070</name>
</gene>
<sequence>MTYPPQQPGGWDQGGQQPNPYGQQPGGQPPYGQPQQGGWNQGGQPQSGGFPSAPGPGTPGQGGPYQGGYQQPGGPQQYGQQPDQYGQFGQQPGQFGQPGQPGGPFGQQPGGQFGGFGEEPPKKKKTGLIVGLAIGAVVVLGGATGLVIWLTGDSKDTKTAAPASSSAPAAGPQSGGPSGSSSSSPTSSGSGSGDYPAASGAKPTSGELFQAASEAYNSSDTDGLYSMLCTSLTNGQKPTEKMPSGIHFELTSSPQENGDQATVKYHVTMASKTADGTLTALRQGGAWCLGKVSTDH</sequence>
<dbReference type="Proteomes" id="UP000233750">
    <property type="component" value="Unassembled WGS sequence"/>
</dbReference>
<protein>
    <submittedName>
        <fullName evidence="3">Uncharacterized protein</fullName>
    </submittedName>
</protein>
<feature type="compositionally biased region" description="Low complexity" evidence="1">
    <location>
        <begin position="8"/>
        <end position="23"/>
    </location>
</feature>
<accession>A0A2N3WT93</accession>
<feature type="region of interest" description="Disordered" evidence="1">
    <location>
        <begin position="1"/>
        <end position="123"/>
    </location>
</feature>
<feature type="compositionally biased region" description="Low complexity" evidence="1">
    <location>
        <begin position="179"/>
        <end position="189"/>
    </location>
</feature>
<evidence type="ECO:0000313" key="3">
    <source>
        <dbReference type="EMBL" id="PKV97101.1"/>
    </source>
</evidence>
<feature type="compositionally biased region" description="Low complexity" evidence="1">
    <location>
        <begin position="67"/>
        <end position="98"/>
    </location>
</feature>
<keyword evidence="2" id="KW-0812">Transmembrane</keyword>
<dbReference type="RefSeq" id="WP_101439867.1">
    <property type="nucleotide sequence ID" value="NZ_PJMY01000003.1"/>
</dbReference>
<feature type="transmembrane region" description="Helical" evidence="2">
    <location>
        <begin position="128"/>
        <end position="150"/>
    </location>
</feature>
<name>A0A2N3WT93_9PSEU</name>
<evidence type="ECO:0000313" key="4">
    <source>
        <dbReference type="Proteomes" id="UP000233750"/>
    </source>
</evidence>
<dbReference type="EMBL" id="PJMY01000003">
    <property type="protein sequence ID" value="PKV97101.1"/>
    <property type="molecule type" value="Genomic_DNA"/>
</dbReference>